<dbReference type="Pfam" id="PF05137">
    <property type="entry name" value="PilN"/>
    <property type="match status" value="1"/>
</dbReference>
<organism evidence="4 5">
    <name type="scientific">Aliikangiella maris</name>
    <dbReference type="NCBI Taxonomy" id="3162458"/>
    <lineage>
        <taxon>Bacteria</taxon>
        <taxon>Pseudomonadati</taxon>
        <taxon>Pseudomonadota</taxon>
        <taxon>Gammaproteobacteria</taxon>
        <taxon>Oceanospirillales</taxon>
        <taxon>Pleioneaceae</taxon>
        <taxon>Aliikangiella</taxon>
    </lineage>
</organism>
<proteinExistence type="predicted"/>
<evidence type="ECO:0000256" key="2">
    <source>
        <dbReference type="SAM" id="MobiDB-lite"/>
    </source>
</evidence>
<evidence type="ECO:0000313" key="5">
    <source>
        <dbReference type="Proteomes" id="UP001548189"/>
    </source>
</evidence>
<accession>A0ABV2BWK0</accession>
<dbReference type="PANTHER" id="PTHR40278">
    <property type="entry name" value="DNA UTILIZATION PROTEIN HOFN"/>
    <property type="match status" value="1"/>
</dbReference>
<dbReference type="EMBL" id="JBEVCJ010000020">
    <property type="protein sequence ID" value="MET1256305.1"/>
    <property type="molecule type" value="Genomic_DNA"/>
</dbReference>
<reference evidence="4 5" key="1">
    <citation type="submission" date="2024-06" db="EMBL/GenBank/DDBJ databases">
        <authorList>
            <person name="Li F."/>
        </authorList>
    </citation>
    <scope>NUCLEOTIDE SEQUENCE [LARGE SCALE GENOMIC DNA]</scope>
    <source>
        <strain evidence="4 5">GXAS 311</strain>
    </source>
</reference>
<sequence>MANINLLPWREELRQEKQRDFLGILGLFAIIGVAVVWAIYTIYGSKIDDQRERNKYLQSEIQKLNSKIKQIQTLEKERMELVERMNLIQDLQKSRPQIVHVFDEIVTNIPEGVNLSSVTRKDDDLIFNGIAESSPRVSKFMRNIASSKYLQLGPLDTISGDRESGANRKKFLLRTKIGSPSNSEEEQQ</sequence>
<name>A0ABV2BWK0_9GAMM</name>
<protein>
    <submittedName>
        <fullName evidence="4">PilN domain-containing protein</fullName>
    </submittedName>
</protein>
<dbReference type="RefSeq" id="WP_353896892.1">
    <property type="nucleotide sequence ID" value="NZ_JBEVCJ010000020.1"/>
</dbReference>
<comment type="caution">
    <text evidence="4">The sequence shown here is derived from an EMBL/GenBank/DDBJ whole genome shotgun (WGS) entry which is preliminary data.</text>
</comment>
<dbReference type="InterPro" id="IPR007813">
    <property type="entry name" value="PilN"/>
</dbReference>
<keyword evidence="3" id="KW-0472">Membrane</keyword>
<evidence type="ECO:0000256" key="3">
    <source>
        <dbReference type="SAM" id="Phobius"/>
    </source>
</evidence>
<keyword evidence="1" id="KW-0175">Coiled coil</keyword>
<feature type="transmembrane region" description="Helical" evidence="3">
    <location>
        <begin position="21"/>
        <end position="43"/>
    </location>
</feature>
<dbReference type="PANTHER" id="PTHR40278:SF2">
    <property type="entry name" value="TYPE IV PILUS INNER MEMBRANE COMPONENT PILN"/>
    <property type="match status" value="1"/>
</dbReference>
<feature type="coiled-coil region" evidence="1">
    <location>
        <begin position="47"/>
        <end position="91"/>
    </location>
</feature>
<gene>
    <name evidence="4" type="ORF">ABVT43_14285</name>
</gene>
<keyword evidence="3" id="KW-0812">Transmembrane</keyword>
<evidence type="ECO:0000313" key="4">
    <source>
        <dbReference type="EMBL" id="MET1256305.1"/>
    </source>
</evidence>
<evidence type="ECO:0000256" key="1">
    <source>
        <dbReference type="SAM" id="Coils"/>
    </source>
</evidence>
<keyword evidence="3" id="KW-1133">Transmembrane helix</keyword>
<dbReference type="Proteomes" id="UP001548189">
    <property type="component" value="Unassembled WGS sequence"/>
</dbReference>
<feature type="region of interest" description="Disordered" evidence="2">
    <location>
        <begin position="169"/>
        <end position="188"/>
    </location>
</feature>
<dbReference type="InterPro" id="IPR052534">
    <property type="entry name" value="Extracell_DNA_Util/SecSys_Comp"/>
</dbReference>
<keyword evidence="5" id="KW-1185">Reference proteome</keyword>